<organism evidence="4 5">
    <name type="scientific">Dyella telluris</name>
    <dbReference type="NCBI Taxonomy" id="2763498"/>
    <lineage>
        <taxon>Bacteria</taxon>
        <taxon>Pseudomonadati</taxon>
        <taxon>Pseudomonadota</taxon>
        <taxon>Gammaproteobacteria</taxon>
        <taxon>Lysobacterales</taxon>
        <taxon>Rhodanobacteraceae</taxon>
        <taxon>Dyella</taxon>
    </lineage>
</organism>
<dbReference type="SMART" id="SM00749">
    <property type="entry name" value="BON"/>
    <property type="match status" value="1"/>
</dbReference>
<evidence type="ECO:0000256" key="1">
    <source>
        <dbReference type="SAM" id="MobiDB-lite"/>
    </source>
</evidence>
<sequence>MRTNNLLRKALIAAGLVTALSALPFAQVAAQSAPAQQQAQDAAAQRQAQDAAMQQQQQAQDSAMHDKSNRTVAGKTDDTWITTKVKSELATTNGIKSNDITVSTTDGVVSLTGTAGSTKEKTKVEQIAKKVKGVKSVDASGLTVSDTAK</sequence>
<dbReference type="InterPro" id="IPR014004">
    <property type="entry name" value="Transpt-assoc_nodulatn_dom_bac"/>
</dbReference>
<evidence type="ECO:0000259" key="3">
    <source>
        <dbReference type="PROSITE" id="PS50914"/>
    </source>
</evidence>
<dbReference type="PANTHER" id="PTHR34606">
    <property type="entry name" value="BON DOMAIN-CONTAINING PROTEIN"/>
    <property type="match status" value="1"/>
</dbReference>
<feature type="domain" description="BON" evidence="3">
    <location>
        <begin position="77"/>
        <end position="146"/>
    </location>
</feature>
<dbReference type="InterPro" id="IPR051686">
    <property type="entry name" value="Lipoprotein_DolP"/>
</dbReference>
<evidence type="ECO:0000256" key="2">
    <source>
        <dbReference type="SAM" id="SignalP"/>
    </source>
</evidence>
<feature type="chain" id="PRO_5028978351" evidence="2">
    <location>
        <begin position="27"/>
        <end position="149"/>
    </location>
</feature>
<feature type="signal peptide" evidence="2">
    <location>
        <begin position="1"/>
        <end position="26"/>
    </location>
</feature>
<feature type="region of interest" description="Disordered" evidence="1">
    <location>
        <begin position="37"/>
        <end position="78"/>
    </location>
</feature>
<dbReference type="EMBL" id="CP060412">
    <property type="protein sequence ID" value="QNK00315.1"/>
    <property type="molecule type" value="Genomic_DNA"/>
</dbReference>
<accession>A0A7G8Q0K7</accession>
<dbReference type="AlphaFoldDB" id="A0A7G8Q0K7"/>
<keyword evidence="5" id="KW-1185">Reference proteome</keyword>
<evidence type="ECO:0000313" key="4">
    <source>
        <dbReference type="EMBL" id="QNK00315.1"/>
    </source>
</evidence>
<evidence type="ECO:0000313" key="5">
    <source>
        <dbReference type="Proteomes" id="UP000515873"/>
    </source>
</evidence>
<feature type="compositionally biased region" description="Low complexity" evidence="1">
    <location>
        <begin position="37"/>
        <end position="62"/>
    </location>
</feature>
<dbReference type="Gene3D" id="3.30.1340.30">
    <property type="match status" value="1"/>
</dbReference>
<dbReference type="PANTHER" id="PTHR34606:SF15">
    <property type="entry name" value="BON DOMAIN-CONTAINING PROTEIN"/>
    <property type="match status" value="1"/>
</dbReference>
<dbReference type="RefSeq" id="WP_187055795.1">
    <property type="nucleotide sequence ID" value="NZ_CP060412.1"/>
</dbReference>
<dbReference type="InterPro" id="IPR007055">
    <property type="entry name" value="BON_dom"/>
</dbReference>
<keyword evidence="2" id="KW-0732">Signal</keyword>
<proteinExistence type="predicted"/>
<protein>
    <submittedName>
        <fullName evidence="4">BON domain-containing protein</fullName>
    </submittedName>
</protein>
<reference evidence="4 5" key="1">
    <citation type="submission" date="2020-08" db="EMBL/GenBank/DDBJ databases">
        <title>Dyella sp. G9 isolated from forest soil.</title>
        <authorList>
            <person name="Fu J."/>
            <person name="Qiu L."/>
        </authorList>
    </citation>
    <scope>NUCLEOTIDE SEQUENCE [LARGE SCALE GENOMIC DNA]</scope>
    <source>
        <strain evidence="4 5">G9</strain>
    </source>
</reference>
<dbReference type="PROSITE" id="PS50914">
    <property type="entry name" value="BON"/>
    <property type="match status" value="1"/>
</dbReference>
<dbReference type="Proteomes" id="UP000515873">
    <property type="component" value="Chromosome"/>
</dbReference>
<dbReference type="Pfam" id="PF04972">
    <property type="entry name" value="BON"/>
    <property type="match status" value="1"/>
</dbReference>
<dbReference type="KEGG" id="dtl:H8F01_14485"/>
<name>A0A7G8Q0K7_9GAMM</name>
<gene>
    <name evidence="4" type="ORF">H8F01_14485</name>
</gene>